<keyword evidence="3" id="KW-0804">Transcription</keyword>
<name>A0ABS0WEV2_9ALTE</name>
<dbReference type="SUPFAM" id="SSF46785">
    <property type="entry name" value="Winged helix' DNA-binding domain"/>
    <property type="match status" value="1"/>
</dbReference>
<feature type="domain" description="HTH hxlR-type" evidence="4">
    <location>
        <begin position="11"/>
        <end position="108"/>
    </location>
</feature>
<keyword evidence="1" id="KW-0805">Transcription regulation</keyword>
<dbReference type="PANTHER" id="PTHR33204">
    <property type="entry name" value="TRANSCRIPTIONAL REGULATOR, MARR FAMILY"/>
    <property type="match status" value="1"/>
</dbReference>
<evidence type="ECO:0000313" key="6">
    <source>
        <dbReference type="Proteomes" id="UP000649232"/>
    </source>
</evidence>
<dbReference type="RefSeq" id="WP_006993501.1">
    <property type="nucleotide sequence ID" value="NZ_JAEILT010000014.1"/>
</dbReference>
<dbReference type="PANTHER" id="PTHR33204:SF36">
    <property type="entry name" value="TRANSCRIPTIONAL REGULATORY PROTEIN"/>
    <property type="match status" value="1"/>
</dbReference>
<evidence type="ECO:0000256" key="2">
    <source>
        <dbReference type="ARBA" id="ARBA00023125"/>
    </source>
</evidence>
<accession>A0ABS0WEV2</accession>
<dbReference type="InterPro" id="IPR036390">
    <property type="entry name" value="WH_DNA-bd_sf"/>
</dbReference>
<dbReference type="EMBL" id="JAEILT010000014">
    <property type="protein sequence ID" value="MBJ2136977.1"/>
    <property type="molecule type" value="Genomic_DNA"/>
</dbReference>
<dbReference type="InterPro" id="IPR036388">
    <property type="entry name" value="WH-like_DNA-bd_sf"/>
</dbReference>
<evidence type="ECO:0000256" key="3">
    <source>
        <dbReference type="ARBA" id="ARBA00023163"/>
    </source>
</evidence>
<dbReference type="Gene3D" id="1.10.10.10">
    <property type="entry name" value="Winged helix-like DNA-binding domain superfamily/Winged helix DNA-binding domain"/>
    <property type="match status" value="1"/>
</dbReference>
<evidence type="ECO:0000256" key="1">
    <source>
        <dbReference type="ARBA" id="ARBA00023015"/>
    </source>
</evidence>
<keyword evidence="2" id="KW-0238">DNA-binding</keyword>
<reference evidence="5 6" key="1">
    <citation type="submission" date="2020-12" db="EMBL/GenBank/DDBJ databases">
        <title>Draft genome sequences of nine environmental bacterial isolates colonizing plastic.</title>
        <authorList>
            <person name="Borre I."/>
            <person name="Sonnenschein E.C."/>
        </authorList>
    </citation>
    <scope>NUCLEOTIDE SEQUENCE [LARGE SCALE GENOMIC DNA]</scope>
    <source>
        <strain evidence="5 6">IB30</strain>
    </source>
</reference>
<dbReference type="PROSITE" id="PS51118">
    <property type="entry name" value="HTH_HXLR"/>
    <property type="match status" value="1"/>
</dbReference>
<protein>
    <submittedName>
        <fullName evidence="5">Helix-turn-helix transcriptional regulator</fullName>
    </submittedName>
</protein>
<comment type="caution">
    <text evidence="5">The sequence shown here is derived from an EMBL/GenBank/DDBJ whole genome shotgun (WGS) entry which is preliminary data.</text>
</comment>
<dbReference type="Pfam" id="PF01638">
    <property type="entry name" value="HxlR"/>
    <property type="match status" value="1"/>
</dbReference>
<evidence type="ECO:0000313" key="5">
    <source>
        <dbReference type="EMBL" id="MBJ2136977.1"/>
    </source>
</evidence>
<organism evidence="5 6">
    <name type="scientific">Paraglaciecola chathamensis</name>
    <dbReference type="NCBI Taxonomy" id="368405"/>
    <lineage>
        <taxon>Bacteria</taxon>
        <taxon>Pseudomonadati</taxon>
        <taxon>Pseudomonadota</taxon>
        <taxon>Gammaproteobacteria</taxon>
        <taxon>Alteromonadales</taxon>
        <taxon>Alteromonadaceae</taxon>
        <taxon>Paraglaciecola</taxon>
    </lineage>
</organism>
<proteinExistence type="predicted"/>
<sequence>MKWNQISEQSCSIARSAAIFGDRWTLLILRDIFWKVTKFSELQKSLGITKHRLSDRLNRLIDSGVLHKELYDENRQHFEYKLTEKGLDLYPILLAIVQWGDKWEEDADGSPVDYFHTPCGKAGTPLVACSQCGESMSVHNTSATLGPGIVNKVERGEETGIKLEIYAGKS</sequence>
<gene>
    <name evidence="5" type="ORF">JEU11_10980</name>
</gene>
<evidence type="ECO:0000259" key="4">
    <source>
        <dbReference type="PROSITE" id="PS51118"/>
    </source>
</evidence>
<dbReference type="Proteomes" id="UP000649232">
    <property type="component" value="Unassembled WGS sequence"/>
</dbReference>
<dbReference type="InterPro" id="IPR002577">
    <property type="entry name" value="HTH_HxlR"/>
</dbReference>